<dbReference type="InterPro" id="IPR001734">
    <property type="entry name" value="Na/solute_symporter"/>
</dbReference>
<evidence type="ECO:0000256" key="2">
    <source>
        <dbReference type="ARBA" id="ARBA00006434"/>
    </source>
</evidence>
<feature type="transmembrane region" description="Helical" evidence="14">
    <location>
        <begin position="378"/>
        <end position="398"/>
    </location>
</feature>
<evidence type="ECO:0000256" key="9">
    <source>
        <dbReference type="ARBA" id="ARBA00023065"/>
    </source>
</evidence>
<feature type="transmembrane region" description="Helical" evidence="14">
    <location>
        <begin position="405"/>
        <end position="424"/>
    </location>
</feature>
<keyword evidence="3" id="KW-0813">Transport</keyword>
<comment type="catalytic activity">
    <reaction evidence="12">
        <text>L-proline(in) + Na(+)(in) = L-proline(out) + Na(+)(out)</text>
        <dbReference type="Rhea" id="RHEA:28967"/>
        <dbReference type="ChEBI" id="CHEBI:29101"/>
        <dbReference type="ChEBI" id="CHEBI:60039"/>
    </reaction>
</comment>
<keyword evidence="8" id="KW-0915">Sodium</keyword>
<feature type="transmembrane region" description="Helical" evidence="14">
    <location>
        <begin position="44"/>
        <end position="64"/>
    </location>
</feature>
<feature type="transmembrane region" description="Helical" evidence="14">
    <location>
        <begin position="146"/>
        <end position="167"/>
    </location>
</feature>
<evidence type="ECO:0000256" key="4">
    <source>
        <dbReference type="ARBA" id="ARBA00022475"/>
    </source>
</evidence>
<evidence type="ECO:0000313" key="15">
    <source>
        <dbReference type="EMBL" id="KJV76447.1"/>
    </source>
</evidence>
<organism evidence="15 16">
    <name type="scientific">Orientia tsutsugamushi str. TA716</name>
    <dbReference type="NCBI Taxonomy" id="1359175"/>
    <lineage>
        <taxon>Bacteria</taxon>
        <taxon>Pseudomonadati</taxon>
        <taxon>Pseudomonadota</taxon>
        <taxon>Alphaproteobacteria</taxon>
        <taxon>Rickettsiales</taxon>
        <taxon>Rickettsiaceae</taxon>
        <taxon>Rickettsieae</taxon>
        <taxon>Orientia</taxon>
    </lineage>
</organism>
<dbReference type="Proteomes" id="UP000033671">
    <property type="component" value="Unassembled WGS sequence"/>
</dbReference>
<keyword evidence="6" id="KW-0769">Symport</keyword>
<dbReference type="GO" id="GO:0005886">
    <property type="term" value="C:plasma membrane"/>
    <property type="evidence" value="ECO:0007669"/>
    <property type="project" value="UniProtKB-SubCell"/>
</dbReference>
<feature type="transmembrane region" description="Helical" evidence="14">
    <location>
        <begin position="222"/>
        <end position="243"/>
    </location>
</feature>
<dbReference type="AlphaFoldDB" id="A0A0F3P905"/>
<dbReference type="PANTHER" id="PTHR48086">
    <property type="entry name" value="SODIUM/PROLINE SYMPORTER-RELATED"/>
    <property type="match status" value="1"/>
</dbReference>
<evidence type="ECO:0000256" key="12">
    <source>
        <dbReference type="ARBA" id="ARBA00033708"/>
    </source>
</evidence>
<comment type="subcellular location">
    <subcellularLocation>
        <location evidence="1">Cell membrane</location>
        <topology evidence="1">Multi-pass membrane protein</topology>
    </subcellularLocation>
</comment>
<evidence type="ECO:0000256" key="10">
    <source>
        <dbReference type="ARBA" id="ARBA00023136"/>
    </source>
</evidence>
<dbReference type="PANTHER" id="PTHR48086:SF3">
    <property type="entry name" value="SODIUM_PROLINE SYMPORTER"/>
    <property type="match status" value="1"/>
</dbReference>
<evidence type="ECO:0000256" key="13">
    <source>
        <dbReference type="RuleBase" id="RU362091"/>
    </source>
</evidence>
<evidence type="ECO:0000256" key="14">
    <source>
        <dbReference type="SAM" id="Phobius"/>
    </source>
</evidence>
<feature type="transmembrane region" description="Helical" evidence="14">
    <location>
        <begin position="348"/>
        <end position="372"/>
    </location>
</feature>
<dbReference type="GO" id="GO:0006814">
    <property type="term" value="P:sodium ion transport"/>
    <property type="evidence" value="ECO:0007669"/>
    <property type="project" value="UniProtKB-KW"/>
</dbReference>
<sequence>MITKSIVITYLLITIGVSIYYRAKFHSLEDFGAAKISKTMNNKLLLVAAILTISVGGGTIFGIAEKTFSDSCAWGYGLIFAVVADILIALLVMPQFSHHHEFISIGDITYKHYGNYGRIITGIGAVLCAIGYLAAQISVSGKIFEFIFGIKCSESLILSYLIIIIYTAVEGNKAVTTTYLLRFVAMVLAIFVVPAVGSYKLGIDNIVNQILPIKYSLYNSELVWSTIKIALCFSIMGFQPSLIQKVLANGSTTEIKHAIIIKSCLYIFFIICIAVNGLITFYVVPQQSAAMPLLIMLDSFFSPTIQGILLVGLLSITIATAQTNLSVISISMVNDIINPLIQLNKPTVSFLLTQVITIISGSISICVALNFYSVIDLVIFMSGFWTAPLLVPIILGLFDIKISTKAFICSSLLGLSLFIIWEYYSLSSIFGVSGGLIGTIANFLCFILVKLTKVRYKKWILDIAKPL</sequence>
<dbReference type="Gene3D" id="1.20.1730.10">
    <property type="entry name" value="Sodium/glucose cotransporter"/>
    <property type="match status" value="1"/>
</dbReference>
<keyword evidence="4" id="KW-1003">Cell membrane</keyword>
<dbReference type="InterPro" id="IPR038377">
    <property type="entry name" value="Na/Glc_symporter_sf"/>
</dbReference>
<dbReference type="RefSeq" id="WP_045916937.1">
    <property type="nucleotide sequence ID" value="NZ_LAOA01000021.1"/>
</dbReference>
<evidence type="ECO:0000256" key="5">
    <source>
        <dbReference type="ARBA" id="ARBA00022692"/>
    </source>
</evidence>
<feature type="transmembrane region" description="Helical" evidence="14">
    <location>
        <begin position="76"/>
        <end position="94"/>
    </location>
</feature>
<dbReference type="PROSITE" id="PS50283">
    <property type="entry name" value="NA_SOLUT_SYMP_3"/>
    <property type="match status" value="1"/>
</dbReference>
<dbReference type="PATRIC" id="fig|1359175.3.peg.1448"/>
<name>A0A0F3P905_ORITS</name>
<feature type="transmembrane region" description="Helical" evidence="14">
    <location>
        <begin position="179"/>
        <end position="202"/>
    </location>
</feature>
<accession>A0A0F3P905</accession>
<feature type="transmembrane region" description="Helical" evidence="14">
    <location>
        <begin position="430"/>
        <end position="449"/>
    </location>
</feature>
<protein>
    <submittedName>
        <fullName evidence="15">Solute symporter family protein</fullName>
    </submittedName>
</protein>
<feature type="transmembrane region" description="Helical" evidence="14">
    <location>
        <begin position="264"/>
        <end position="284"/>
    </location>
</feature>
<comment type="caution">
    <text evidence="15">The sequence shown here is derived from an EMBL/GenBank/DDBJ whole genome shotgun (WGS) entry which is preliminary data.</text>
</comment>
<feature type="transmembrane region" description="Helical" evidence="14">
    <location>
        <begin position="115"/>
        <end position="134"/>
    </location>
</feature>
<evidence type="ECO:0000256" key="1">
    <source>
        <dbReference type="ARBA" id="ARBA00004651"/>
    </source>
</evidence>
<dbReference type="InterPro" id="IPR050277">
    <property type="entry name" value="Sodium:Solute_Symporter"/>
</dbReference>
<proteinExistence type="inferred from homology"/>
<dbReference type="GO" id="GO:0015293">
    <property type="term" value="F:symporter activity"/>
    <property type="evidence" value="ECO:0007669"/>
    <property type="project" value="UniProtKB-KW"/>
</dbReference>
<keyword evidence="9" id="KW-0406">Ion transport</keyword>
<keyword evidence="11" id="KW-0739">Sodium transport</keyword>
<dbReference type="Pfam" id="PF00474">
    <property type="entry name" value="SSF"/>
    <property type="match status" value="1"/>
</dbReference>
<comment type="similarity">
    <text evidence="2 13">Belongs to the sodium:solute symporter (SSF) (TC 2.A.21) family.</text>
</comment>
<evidence type="ECO:0000256" key="6">
    <source>
        <dbReference type="ARBA" id="ARBA00022847"/>
    </source>
</evidence>
<feature type="transmembrane region" description="Helical" evidence="14">
    <location>
        <begin position="6"/>
        <end position="23"/>
    </location>
</feature>
<dbReference type="EMBL" id="LAOA01000021">
    <property type="protein sequence ID" value="KJV76447.1"/>
    <property type="molecule type" value="Genomic_DNA"/>
</dbReference>
<evidence type="ECO:0000313" key="16">
    <source>
        <dbReference type="Proteomes" id="UP000033671"/>
    </source>
</evidence>
<evidence type="ECO:0000256" key="3">
    <source>
        <dbReference type="ARBA" id="ARBA00022448"/>
    </source>
</evidence>
<evidence type="ECO:0000256" key="11">
    <source>
        <dbReference type="ARBA" id="ARBA00023201"/>
    </source>
</evidence>
<evidence type="ECO:0000256" key="7">
    <source>
        <dbReference type="ARBA" id="ARBA00022989"/>
    </source>
</evidence>
<reference evidence="15 16" key="1">
    <citation type="submission" date="2015-01" db="EMBL/GenBank/DDBJ databases">
        <title>Genome Sequencing of Rickettsiales.</title>
        <authorList>
            <person name="Daugherty S.C."/>
            <person name="Su Q."/>
            <person name="Abolude K."/>
            <person name="Beier-Sexton M."/>
            <person name="Carlyon J.A."/>
            <person name="Carter R."/>
            <person name="Day N.P."/>
            <person name="Dumler S.J."/>
            <person name="Dyachenko V."/>
            <person name="Godinez A."/>
            <person name="Kurtti T.J."/>
            <person name="Lichay M."/>
            <person name="Mullins K.E."/>
            <person name="Ott S."/>
            <person name="Pappas-Brown V."/>
            <person name="Paris D.H."/>
            <person name="Patel P."/>
            <person name="Richards A.L."/>
            <person name="Sadzewicz L."/>
            <person name="Sears K."/>
            <person name="Seidman D."/>
            <person name="Sengamalay N."/>
            <person name="Stenos J."/>
            <person name="Tallon L.J."/>
            <person name="Vincent G."/>
            <person name="Fraser C.M."/>
            <person name="Munderloh U."/>
            <person name="Dunning-Hotopp J.C."/>
        </authorList>
    </citation>
    <scope>NUCLEOTIDE SEQUENCE [LARGE SCALE GENOMIC DNA]</scope>
    <source>
        <strain evidence="15 16">TA716</strain>
    </source>
</reference>
<keyword evidence="10 14" id="KW-0472">Membrane</keyword>
<feature type="transmembrane region" description="Helical" evidence="14">
    <location>
        <begin position="304"/>
        <end position="327"/>
    </location>
</feature>
<gene>
    <name evidence="15" type="ORF">OTSTA716_0785</name>
</gene>
<evidence type="ECO:0000256" key="8">
    <source>
        <dbReference type="ARBA" id="ARBA00023053"/>
    </source>
</evidence>
<keyword evidence="5 14" id="KW-0812">Transmembrane</keyword>
<keyword evidence="7 14" id="KW-1133">Transmembrane helix</keyword>